<proteinExistence type="predicted"/>
<evidence type="ECO:0000313" key="2">
    <source>
        <dbReference type="RefSeq" id="XP_010416163.2"/>
    </source>
</evidence>
<sequence length="161" mass="18228">MYLESNYILIKTRNHCMKLISKPLKAASFFLPDLACPCLGPMLDMFMPDELPPEENPSQDDTGRFRLLKKSEVLKNEWIHLYLELALATTNRRHIKHGVAGLKIRKVAMEITRDLEPFHKGLGAYDAISTLGTQTHARIGLVMMVSRCNSQKNRGCAFGNL</sequence>
<protein>
    <submittedName>
        <fullName evidence="2">UPF0725 protein At4g11700-like</fullName>
    </submittedName>
</protein>
<evidence type="ECO:0000313" key="1">
    <source>
        <dbReference type="Proteomes" id="UP000694864"/>
    </source>
</evidence>
<dbReference type="InterPro" id="IPR006462">
    <property type="entry name" value="MS5"/>
</dbReference>
<dbReference type="RefSeq" id="XP_010416163.2">
    <property type="nucleotide sequence ID" value="XM_010417861.2"/>
</dbReference>
<gene>
    <name evidence="2" type="primary">LOC104702045</name>
</gene>
<dbReference type="Proteomes" id="UP000694864">
    <property type="component" value="Chromosome 1"/>
</dbReference>
<keyword evidence="1" id="KW-1185">Reference proteome</keyword>
<name>A0ABM0SU40_CAMSA</name>
<reference evidence="2" key="2">
    <citation type="submission" date="2025-08" db="UniProtKB">
        <authorList>
            <consortium name="RefSeq"/>
        </authorList>
    </citation>
    <scope>IDENTIFICATION</scope>
    <source>
        <tissue evidence="2">Leaf</tissue>
    </source>
</reference>
<dbReference type="GeneID" id="104702045"/>
<dbReference type="Pfam" id="PF04776">
    <property type="entry name" value="protein_MS5"/>
    <property type="match status" value="1"/>
</dbReference>
<organism evidence="1 2">
    <name type="scientific">Camelina sativa</name>
    <name type="common">False flax</name>
    <name type="synonym">Myagrum sativum</name>
    <dbReference type="NCBI Taxonomy" id="90675"/>
    <lineage>
        <taxon>Eukaryota</taxon>
        <taxon>Viridiplantae</taxon>
        <taxon>Streptophyta</taxon>
        <taxon>Embryophyta</taxon>
        <taxon>Tracheophyta</taxon>
        <taxon>Spermatophyta</taxon>
        <taxon>Magnoliopsida</taxon>
        <taxon>eudicotyledons</taxon>
        <taxon>Gunneridae</taxon>
        <taxon>Pentapetalae</taxon>
        <taxon>rosids</taxon>
        <taxon>malvids</taxon>
        <taxon>Brassicales</taxon>
        <taxon>Brassicaceae</taxon>
        <taxon>Camelineae</taxon>
        <taxon>Camelina</taxon>
    </lineage>
</organism>
<accession>A0ABM0SU40</accession>
<reference evidence="1" key="1">
    <citation type="journal article" date="2014" name="Nat. Commun.">
        <title>The emerging biofuel crop Camelina sativa retains a highly undifferentiated hexaploid genome structure.</title>
        <authorList>
            <person name="Kagale S."/>
            <person name="Koh C."/>
            <person name="Nixon J."/>
            <person name="Bollina V."/>
            <person name="Clarke W.E."/>
            <person name="Tuteja R."/>
            <person name="Spillane C."/>
            <person name="Robinson S.J."/>
            <person name="Links M.G."/>
            <person name="Clarke C."/>
            <person name="Higgins E.E."/>
            <person name="Huebert T."/>
            <person name="Sharpe A.G."/>
            <person name="Parkin I.A."/>
        </authorList>
    </citation>
    <scope>NUCLEOTIDE SEQUENCE [LARGE SCALE GENOMIC DNA]</scope>
    <source>
        <strain evidence="1">cv. DH55</strain>
    </source>
</reference>